<evidence type="ECO:0000256" key="6">
    <source>
        <dbReference type="ARBA" id="ARBA00022448"/>
    </source>
</evidence>
<dbReference type="PANTHER" id="PTHR10555:SF129">
    <property type="entry name" value="SORTING NEXIN-1"/>
    <property type="match status" value="1"/>
</dbReference>
<dbReference type="InterPro" id="IPR027267">
    <property type="entry name" value="AH/BAR_dom_sf"/>
</dbReference>
<accession>A0A674DK52</accession>
<dbReference type="AlphaFoldDB" id="A0A674DK52"/>
<dbReference type="FunFam" id="1.20.1270.60:FF:000012">
    <property type="entry name" value="Sorting nexin 2"/>
    <property type="match status" value="1"/>
</dbReference>
<feature type="compositionally biased region" description="Polar residues" evidence="15">
    <location>
        <begin position="67"/>
        <end position="83"/>
    </location>
</feature>
<evidence type="ECO:0000256" key="11">
    <source>
        <dbReference type="ARBA" id="ARBA00023034"/>
    </source>
</evidence>
<evidence type="ECO:0000256" key="8">
    <source>
        <dbReference type="ARBA" id="ARBA00022753"/>
    </source>
</evidence>
<keyword evidence="18" id="KW-1185">Reference proteome</keyword>
<dbReference type="GO" id="GO:0031901">
    <property type="term" value="C:early endosome membrane"/>
    <property type="evidence" value="ECO:0007669"/>
    <property type="project" value="UniProtKB-SubCell"/>
</dbReference>
<protein>
    <recommendedName>
        <fullName evidence="5">Sorting nexin-1</fullName>
    </recommendedName>
</protein>
<evidence type="ECO:0000256" key="4">
    <source>
        <dbReference type="ARBA" id="ARBA00010883"/>
    </source>
</evidence>
<dbReference type="GO" id="GO:0005829">
    <property type="term" value="C:cytosol"/>
    <property type="evidence" value="ECO:0007669"/>
    <property type="project" value="GOC"/>
</dbReference>
<comment type="subcellular location">
    <subcellularLocation>
        <location evidence="2">Cell projection</location>
        <location evidence="2">Lamellipodium</location>
    </subcellularLocation>
    <subcellularLocation>
        <location evidence="1">Early endosome membrane</location>
        <topology evidence="1">Peripheral membrane protein</topology>
        <orientation evidence="1">Cytoplasmic side</orientation>
    </subcellularLocation>
    <subcellularLocation>
        <location evidence="3">Golgi apparatus</location>
        <location evidence="3">trans-Golgi network membrane</location>
        <topology evidence="3">Peripheral membrane protein</topology>
        <orientation evidence="3">Cytoplasmic side</orientation>
    </subcellularLocation>
</comment>
<evidence type="ECO:0000256" key="1">
    <source>
        <dbReference type="ARBA" id="ARBA00004469"/>
    </source>
</evidence>
<dbReference type="Gene3D" id="1.20.1270.60">
    <property type="entry name" value="Arfaptin homology (AH) domain/BAR domain"/>
    <property type="match status" value="1"/>
</dbReference>
<evidence type="ECO:0000256" key="12">
    <source>
        <dbReference type="ARBA" id="ARBA00023121"/>
    </source>
</evidence>
<reference evidence="17" key="2">
    <citation type="submission" date="2025-09" db="UniProtKB">
        <authorList>
            <consortium name="Ensembl"/>
        </authorList>
    </citation>
    <scope>IDENTIFICATION</scope>
</reference>
<name>A0A674DK52_SALTR</name>
<proteinExistence type="inferred from homology"/>
<evidence type="ECO:0000256" key="5">
    <source>
        <dbReference type="ARBA" id="ARBA00020434"/>
    </source>
</evidence>
<evidence type="ECO:0000256" key="14">
    <source>
        <dbReference type="ARBA" id="ARBA00023273"/>
    </source>
</evidence>
<dbReference type="Pfam" id="PF03700">
    <property type="entry name" value="Sorting_nexin"/>
    <property type="match status" value="1"/>
</dbReference>
<keyword evidence="12" id="KW-0446">Lipid-binding</keyword>
<evidence type="ECO:0000256" key="9">
    <source>
        <dbReference type="ARBA" id="ARBA00022927"/>
    </source>
</evidence>
<sequence>MAASSPRNPPPLPGAENQDPLSEMADEDSDEGEDIFVGNSNPVAESFQPDTANGEEPADLFSEEETSTAVNSSITTSKSNGVHSDNENDLFAVHSEASVELSMENPSTIARENPSIIARENHSTTAKTSGAEFTPSLTLSATQPRSMEQLEEEKDEDSFDMDVAVTNPEKIGDGMNAYMAYKVSTRTTLPMFRNRTFSVWRRFSDFLGLYEKLSVKHSLNGCIIPPPPEKSVVGMTKVKVGKEDSSSADFVERRRAALERYLQRVVCHPSLLQDPDVREFLERDELPRAVGTHTLSGAGFLKMINRASDAVSKMTIKISDSDAWFDNKLQEVESEELQLRKLHAVVDSLVNHRKELCGNTAVFAKSMAMLGNSEDNTALSRALSQLAEVEDKMETLHQEQAASDFFILAELLADYIRLLGAVRGCFERRIKTWQHWQEAQSTLQKKREVEAKLLWANKPDKLQQAKEEITEWEGKVTQYERDFDRISVTVRKEFLRFEKEKTKDFKSQIVKYLESLLQSQQRLVKFWEAFLPEAKAIA</sequence>
<dbReference type="Gene3D" id="3.30.1520.10">
    <property type="entry name" value="Phox-like domain"/>
    <property type="match status" value="1"/>
</dbReference>
<feature type="compositionally biased region" description="Acidic residues" evidence="15">
    <location>
        <begin position="24"/>
        <end position="34"/>
    </location>
</feature>
<dbReference type="OMA" id="VGQCERD"/>
<feature type="compositionally biased region" description="Acidic residues" evidence="15">
    <location>
        <begin position="56"/>
        <end position="66"/>
    </location>
</feature>
<keyword evidence="6" id="KW-0813">Transport</keyword>
<dbReference type="InterPro" id="IPR005329">
    <property type="entry name" value="Sorting_nexin_N"/>
</dbReference>
<keyword evidence="9" id="KW-0653">Protein transport</keyword>
<reference evidence="17" key="1">
    <citation type="submission" date="2025-08" db="UniProtKB">
        <authorList>
            <consortium name="Ensembl"/>
        </authorList>
    </citation>
    <scope>IDENTIFICATION</scope>
</reference>
<dbReference type="SUPFAM" id="SSF103657">
    <property type="entry name" value="BAR/IMD domain-like"/>
    <property type="match status" value="1"/>
</dbReference>
<keyword evidence="7" id="KW-0597">Phosphoprotein</keyword>
<evidence type="ECO:0000313" key="17">
    <source>
        <dbReference type="Ensembl" id="ENSSTUP00000096046.1"/>
    </source>
</evidence>
<dbReference type="GO" id="GO:0030027">
    <property type="term" value="C:lamellipodium"/>
    <property type="evidence" value="ECO:0007669"/>
    <property type="project" value="UniProtKB-SubCell"/>
</dbReference>
<evidence type="ECO:0000256" key="3">
    <source>
        <dbReference type="ARBA" id="ARBA00004546"/>
    </source>
</evidence>
<evidence type="ECO:0000256" key="10">
    <source>
        <dbReference type="ARBA" id="ARBA00022990"/>
    </source>
</evidence>
<comment type="similarity">
    <text evidence="4">Belongs to the sorting nexin family.</text>
</comment>
<feature type="region of interest" description="Disordered" evidence="15">
    <location>
        <begin position="1"/>
        <end position="86"/>
    </location>
</feature>
<keyword evidence="8" id="KW-0967">Endosome</keyword>
<dbReference type="GO" id="GO:0006886">
    <property type="term" value="P:intracellular protein transport"/>
    <property type="evidence" value="ECO:0007669"/>
    <property type="project" value="InterPro"/>
</dbReference>
<dbReference type="PANTHER" id="PTHR10555">
    <property type="entry name" value="SORTING NEXIN"/>
    <property type="match status" value="1"/>
</dbReference>
<dbReference type="Proteomes" id="UP000472277">
    <property type="component" value="Chromosome 29"/>
</dbReference>
<dbReference type="GO" id="GO:0034498">
    <property type="term" value="P:early endosome to Golgi transport"/>
    <property type="evidence" value="ECO:0007669"/>
    <property type="project" value="TreeGrafter"/>
</dbReference>
<keyword evidence="11" id="KW-0333">Golgi apparatus</keyword>
<keyword evidence="10" id="KW-0007">Acetylation</keyword>
<feature type="region of interest" description="Disordered" evidence="15">
    <location>
        <begin position="123"/>
        <end position="158"/>
    </location>
</feature>
<dbReference type="InParanoid" id="A0A674DK52"/>
<keyword evidence="14" id="KW-0966">Cell projection</keyword>
<dbReference type="FunFam" id="3.30.1520.10:FF:000015">
    <property type="entry name" value="Sorting nexin 1"/>
    <property type="match status" value="1"/>
</dbReference>
<feature type="domain" description="PX" evidence="16">
    <location>
        <begin position="159"/>
        <end position="288"/>
    </location>
</feature>
<gene>
    <name evidence="17" type="primary">SNX1</name>
</gene>
<dbReference type="GeneTree" id="ENSGT00940000155889"/>
<dbReference type="Ensembl" id="ENSSTUT00000103184.1">
    <property type="protein sequence ID" value="ENSSTUP00000096046.1"/>
    <property type="gene ID" value="ENSSTUG00000043186.1"/>
</dbReference>
<evidence type="ECO:0000256" key="13">
    <source>
        <dbReference type="ARBA" id="ARBA00023136"/>
    </source>
</evidence>
<dbReference type="GO" id="GO:0005794">
    <property type="term" value="C:Golgi apparatus"/>
    <property type="evidence" value="ECO:0007669"/>
    <property type="project" value="UniProtKB-SubCell"/>
</dbReference>
<keyword evidence="13" id="KW-0472">Membrane</keyword>
<feature type="compositionally biased region" description="Polar residues" evidence="15">
    <location>
        <begin position="38"/>
        <end position="51"/>
    </location>
</feature>
<feature type="compositionally biased region" description="Polar residues" evidence="15">
    <location>
        <begin position="135"/>
        <end position="146"/>
    </location>
</feature>
<dbReference type="SUPFAM" id="SSF64268">
    <property type="entry name" value="PX domain"/>
    <property type="match status" value="1"/>
</dbReference>
<evidence type="ECO:0000256" key="2">
    <source>
        <dbReference type="ARBA" id="ARBA00004510"/>
    </source>
</evidence>
<evidence type="ECO:0000256" key="15">
    <source>
        <dbReference type="SAM" id="MobiDB-lite"/>
    </source>
</evidence>
<dbReference type="GO" id="GO:0035091">
    <property type="term" value="F:phosphatidylinositol binding"/>
    <property type="evidence" value="ECO:0007669"/>
    <property type="project" value="InterPro"/>
</dbReference>
<dbReference type="Pfam" id="PF00787">
    <property type="entry name" value="PX"/>
    <property type="match status" value="1"/>
</dbReference>
<feature type="compositionally biased region" description="Acidic residues" evidence="15">
    <location>
        <begin position="149"/>
        <end position="158"/>
    </location>
</feature>
<dbReference type="InterPro" id="IPR015404">
    <property type="entry name" value="Vps5_C"/>
</dbReference>
<evidence type="ECO:0000259" key="16">
    <source>
        <dbReference type="PROSITE" id="PS50195"/>
    </source>
</evidence>
<dbReference type="PROSITE" id="PS50195">
    <property type="entry name" value="PX"/>
    <property type="match status" value="1"/>
</dbReference>
<organism evidence="17 18">
    <name type="scientific">Salmo trutta</name>
    <name type="common">Brown trout</name>
    <dbReference type="NCBI Taxonomy" id="8032"/>
    <lineage>
        <taxon>Eukaryota</taxon>
        <taxon>Metazoa</taxon>
        <taxon>Chordata</taxon>
        <taxon>Craniata</taxon>
        <taxon>Vertebrata</taxon>
        <taxon>Euteleostomi</taxon>
        <taxon>Actinopterygii</taxon>
        <taxon>Neopterygii</taxon>
        <taxon>Teleostei</taxon>
        <taxon>Protacanthopterygii</taxon>
        <taxon>Salmoniformes</taxon>
        <taxon>Salmonidae</taxon>
        <taxon>Salmoninae</taxon>
        <taxon>Salmo</taxon>
    </lineage>
</organism>
<dbReference type="InterPro" id="IPR001683">
    <property type="entry name" value="PX_dom"/>
</dbReference>
<dbReference type="Pfam" id="PF09325">
    <property type="entry name" value="Vps5"/>
    <property type="match status" value="1"/>
</dbReference>
<dbReference type="SMART" id="SM00312">
    <property type="entry name" value="PX"/>
    <property type="match status" value="1"/>
</dbReference>
<evidence type="ECO:0000256" key="7">
    <source>
        <dbReference type="ARBA" id="ARBA00022553"/>
    </source>
</evidence>
<dbReference type="InterPro" id="IPR036871">
    <property type="entry name" value="PX_dom_sf"/>
</dbReference>
<evidence type="ECO:0000313" key="18">
    <source>
        <dbReference type="Proteomes" id="UP000472277"/>
    </source>
</evidence>